<dbReference type="KEGG" id="gsh:117347702"/>
<sequence length="552" mass="63574">MATFQEYGDYSGFKLNLDKSLALATSSVLRDSWPGPFPLQWASSSFRYLGILLTPRTSVLYRVNIDSLFCSSAECFARWSPLPLSLLGRIHLFNMVLFPKWLYTLQLLPLWLLKRDITKLHSMLSRFCWGGRRPRVALHYLFGAWGGGGLGLPHFRLYNAACLMRFLGEWLSDRQDFIPKFYEKEFFAPWHILSLVHTPHSALPAPLRGSLLLHSLRVIWSYVLDSWNGTPSITRYLPIQGNLQFSPGMETASFRKLASRDFTLLTHVLQADGSLLSWDALVRSGVFSVGDFLAFRQLHHYVRSLPRTALAFLIEDRFAALLDPYLEDGFTVSGLYKDFHRLLGPTDRAVLHARWCQDLGIARDALDLPSLIARIPGVSVNADLRECQFRVLHRGYFMKSQLYYSGYKDSPLCPKCLQQPHSFIHAFWSCVKINRFWRQVLSYVESILGTALPFSAAGLLLDKYEAFRLSDSGQRQFMRRVGVLGKKVILSVWIGETLPSFWDWRNRLHALLLLERKDASYSLRRKRLFLRIWDSYLFSLSPRARSDILNSL</sequence>
<reference evidence="2" key="1">
    <citation type="submission" date="2025-08" db="UniProtKB">
        <authorList>
            <consortium name="RefSeq"/>
        </authorList>
    </citation>
    <scope>IDENTIFICATION</scope>
</reference>
<organism evidence="1 2">
    <name type="scientific">Geotrypetes seraphini</name>
    <name type="common">Gaboon caecilian</name>
    <name type="synonym">Caecilia seraphini</name>
    <dbReference type="NCBI Taxonomy" id="260995"/>
    <lineage>
        <taxon>Eukaryota</taxon>
        <taxon>Metazoa</taxon>
        <taxon>Chordata</taxon>
        <taxon>Craniata</taxon>
        <taxon>Vertebrata</taxon>
        <taxon>Euteleostomi</taxon>
        <taxon>Amphibia</taxon>
        <taxon>Gymnophiona</taxon>
        <taxon>Geotrypetes</taxon>
    </lineage>
</organism>
<dbReference type="GeneID" id="117347702"/>
<name>A0A6P8PGU6_GEOSA</name>
<keyword evidence="1" id="KW-1185">Reference proteome</keyword>
<accession>A0A6P8PGU6</accession>
<dbReference type="OrthoDB" id="6143068at2759"/>
<dbReference type="AlphaFoldDB" id="A0A6P8PGU6"/>
<dbReference type="Proteomes" id="UP000515159">
    <property type="component" value="Chromosome 13"/>
</dbReference>
<dbReference type="PANTHER" id="PTHR31635">
    <property type="entry name" value="REVERSE TRANSCRIPTASE DOMAIN-CONTAINING PROTEIN-RELATED"/>
    <property type="match status" value="1"/>
</dbReference>
<evidence type="ECO:0000313" key="2">
    <source>
        <dbReference type="RefSeq" id="XP_033774851.1"/>
    </source>
</evidence>
<dbReference type="InParanoid" id="A0A6P8PGU6"/>
<dbReference type="PANTHER" id="PTHR31635:SF196">
    <property type="entry name" value="REVERSE TRANSCRIPTASE DOMAIN-CONTAINING PROTEIN-RELATED"/>
    <property type="match status" value="1"/>
</dbReference>
<protein>
    <submittedName>
        <fullName evidence="2">Leukocyte surface antigen CD53 isoform X1</fullName>
    </submittedName>
</protein>
<evidence type="ECO:0000313" key="1">
    <source>
        <dbReference type="Proteomes" id="UP000515159"/>
    </source>
</evidence>
<gene>
    <name evidence="2" type="primary">CD53</name>
</gene>
<proteinExistence type="predicted"/>
<dbReference type="RefSeq" id="XP_033774851.1">
    <property type="nucleotide sequence ID" value="XM_033918960.1"/>
</dbReference>
<dbReference type="CTD" id="963"/>